<keyword evidence="2" id="KW-0812">Transmembrane</keyword>
<keyword evidence="2" id="KW-0472">Membrane</keyword>
<sequence length="343" mass="39618">MFTGWSRPFRVDRPLEEGEKSSALLRDMQENTIPSQRLGLININSSYIDWVDRRFLYRGMLNTSFVSIGAIGFIGIALFLCFEYFFGDFTEGAKWGLKFLVLFALLCGAVLYWALPRYEFFKFIYYPIRFNRKTRKVYVFREERDGGLLIVPWDKVFFHIGRGTDMKFLRDIRGEILDGTIVKDTFALGHCAERDEPVKEMWEFIRRYMEEGPEAVAEHPLDKYVELSVAPTWKNCLISAVGFTNADTPFKRALLSPFIVTFAVVRWLVFKSCKQPVFPPEVEAECKVEPNDPNIWPVPKSIGEFVTTVPGLMTYAMRKAQGIRTPPDAPTDLASQFKDWGKK</sequence>
<dbReference type="Proteomes" id="UP000319349">
    <property type="component" value="Chromosome"/>
</dbReference>
<reference evidence="4 5" key="1">
    <citation type="submission" date="2019-03" db="EMBL/GenBank/DDBJ databases">
        <title>Tal1 in Xanthomonas translucens pv. cerealis Contributes to Virulence in Bacterial Leaf Streak of Wheat.</title>
        <authorList>
            <person name="Shah S.M.A."/>
            <person name="Haq F."/>
            <person name="Ma W."/>
            <person name="Xu X."/>
            <person name="Wang S."/>
            <person name="Xu Z."/>
            <person name="Zou L."/>
            <person name="Zhu B."/>
            <person name="Chen G."/>
        </authorList>
    </citation>
    <scope>NUCLEOTIDE SEQUENCE [LARGE SCALE GENOMIC DNA]</scope>
    <source>
        <strain evidence="4 5">01</strain>
    </source>
</reference>
<dbReference type="RefSeq" id="WP_142742300.1">
    <property type="nucleotide sequence ID" value="NZ_CP038228.1"/>
</dbReference>
<evidence type="ECO:0000256" key="1">
    <source>
        <dbReference type="SAM" id="MobiDB-lite"/>
    </source>
</evidence>
<proteinExistence type="predicted"/>
<feature type="region of interest" description="Disordered" evidence="1">
    <location>
        <begin position="323"/>
        <end position="343"/>
    </location>
</feature>
<feature type="transmembrane region" description="Helical" evidence="2">
    <location>
        <begin position="97"/>
        <end position="115"/>
    </location>
</feature>
<dbReference type="Pfam" id="PF20455">
    <property type="entry name" value="DUF6708"/>
    <property type="match status" value="1"/>
</dbReference>
<gene>
    <name evidence="4" type="ORF">E4A48_09205</name>
</gene>
<organism evidence="4 5">
    <name type="scientific">Xanthomonas cerealis pv. cerealis</name>
    <dbReference type="NCBI Taxonomy" id="152263"/>
    <lineage>
        <taxon>Bacteria</taxon>
        <taxon>Pseudomonadati</taxon>
        <taxon>Pseudomonadota</taxon>
        <taxon>Gammaproteobacteria</taxon>
        <taxon>Lysobacterales</taxon>
        <taxon>Lysobacteraceae</taxon>
        <taxon>Xanthomonas</taxon>
        <taxon>Xanthomonas translucens group</taxon>
        <taxon>Xanthomonas cerealis</taxon>
    </lineage>
</organism>
<evidence type="ECO:0000313" key="4">
    <source>
        <dbReference type="EMBL" id="QDI03850.1"/>
    </source>
</evidence>
<dbReference type="InterPro" id="IPR046554">
    <property type="entry name" value="DUF6708"/>
</dbReference>
<evidence type="ECO:0000313" key="5">
    <source>
        <dbReference type="Proteomes" id="UP000319349"/>
    </source>
</evidence>
<dbReference type="EMBL" id="CP038228">
    <property type="protein sequence ID" value="QDI03850.1"/>
    <property type="molecule type" value="Genomic_DNA"/>
</dbReference>
<name>A0A514ECT3_9XANT</name>
<evidence type="ECO:0000256" key="2">
    <source>
        <dbReference type="SAM" id="Phobius"/>
    </source>
</evidence>
<dbReference type="AlphaFoldDB" id="A0A514ECT3"/>
<keyword evidence="5" id="KW-1185">Reference proteome</keyword>
<keyword evidence="2" id="KW-1133">Transmembrane helix</keyword>
<protein>
    <recommendedName>
        <fullName evidence="3">DUF6708 domain-containing protein</fullName>
    </recommendedName>
</protein>
<accession>A0A514ECT3</accession>
<feature type="transmembrane region" description="Helical" evidence="2">
    <location>
        <begin position="63"/>
        <end position="85"/>
    </location>
</feature>
<evidence type="ECO:0000259" key="3">
    <source>
        <dbReference type="Pfam" id="PF20455"/>
    </source>
</evidence>
<feature type="transmembrane region" description="Helical" evidence="2">
    <location>
        <begin position="253"/>
        <end position="270"/>
    </location>
</feature>
<feature type="domain" description="DUF6708" evidence="3">
    <location>
        <begin position="114"/>
        <end position="290"/>
    </location>
</feature>